<evidence type="ECO:0000256" key="1">
    <source>
        <dbReference type="SAM" id="Phobius"/>
    </source>
</evidence>
<keyword evidence="1" id="KW-1133">Transmembrane helix</keyword>
<accession>A0A0F9NGR1</accession>
<comment type="caution">
    <text evidence="2">The sequence shown here is derived from an EMBL/GenBank/DDBJ whole genome shotgun (WGS) entry which is preliminary data.</text>
</comment>
<protein>
    <submittedName>
        <fullName evidence="2">Uncharacterized protein</fullName>
    </submittedName>
</protein>
<dbReference type="AlphaFoldDB" id="A0A0F9NGR1"/>
<organism evidence="2">
    <name type="scientific">marine sediment metagenome</name>
    <dbReference type="NCBI Taxonomy" id="412755"/>
    <lineage>
        <taxon>unclassified sequences</taxon>
        <taxon>metagenomes</taxon>
        <taxon>ecological metagenomes</taxon>
    </lineage>
</organism>
<proteinExistence type="predicted"/>
<name>A0A0F9NGR1_9ZZZZ</name>
<feature type="transmembrane region" description="Helical" evidence="1">
    <location>
        <begin position="33"/>
        <end position="55"/>
    </location>
</feature>
<reference evidence="2" key="1">
    <citation type="journal article" date="2015" name="Nature">
        <title>Complex archaea that bridge the gap between prokaryotes and eukaryotes.</title>
        <authorList>
            <person name="Spang A."/>
            <person name="Saw J.H."/>
            <person name="Jorgensen S.L."/>
            <person name="Zaremba-Niedzwiedzka K."/>
            <person name="Martijn J."/>
            <person name="Lind A.E."/>
            <person name="van Eijk R."/>
            <person name="Schleper C."/>
            <person name="Guy L."/>
            <person name="Ettema T.J."/>
        </authorList>
    </citation>
    <scope>NUCLEOTIDE SEQUENCE</scope>
</reference>
<dbReference type="EMBL" id="LAZR01008156">
    <property type="protein sequence ID" value="KKM80592.1"/>
    <property type="molecule type" value="Genomic_DNA"/>
</dbReference>
<sequence length="64" mass="6905">MGLIKKWWARLLISILLGGIIAEAITVQTDGELSLNAFVLAIGIYLILSVGYGFILGSKKSKVQ</sequence>
<evidence type="ECO:0000313" key="2">
    <source>
        <dbReference type="EMBL" id="KKM80592.1"/>
    </source>
</evidence>
<feature type="transmembrane region" description="Helical" evidence="1">
    <location>
        <begin position="7"/>
        <end position="27"/>
    </location>
</feature>
<keyword evidence="1" id="KW-0812">Transmembrane</keyword>
<gene>
    <name evidence="2" type="ORF">LCGC14_1338280</name>
</gene>
<keyword evidence="1" id="KW-0472">Membrane</keyword>